<evidence type="ECO:0000313" key="1">
    <source>
        <dbReference type="EMBL" id="EJW92989.1"/>
    </source>
</evidence>
<dbReference type="AlphaFoldDB" id="J9G065"/>
<proteinExistence type="predicted"/>
<accession>J9G065</accession>
<organism evidence="1">
    <name type="scientific">gut metagenome</name>
    <dbReference type="NCBI Taxonomy" id="749906"/>
    <lineage>
        <taxon>unclassified sequences</taxon>
        <taxon>metagenomes</taxon>
        <taxon>organismal metagenomes</taxon>
    </lineage>
</organism>
<dbReference type="EMBL" id="AMCI01007221">
    <property type="protein sequence ID" value="EJW92989.1"/>
    <property type="molecule type" value="Genomic_DNA"/>
</dbReference>
<name>J9G065_9ZZZZ</name>
<sequence length="90" mass="10053">AHSPVGLDPDKYGCNITEPPFGGFARNDVQFESLTGCDPDLYGEGLRISLYNYMNGAGLDLPLHKWFQGLKVPKTTLPPNYIERILNNDR</sequence>
<gene>
    <name evidence="1" type="ORF">EVA_18903</name>
</gene>
<comment type="caution">
    <text evidence="1">The sequence shown here is derived from an EMBL/GenBank/DDBJ whole genome shotgun (WGS) entry which is preliminary data.</text>
</comment>
<protein>
    <submittedName>
        <fullName evidence="1">Radical SAM domain-containing protein</fullName>
    </submittedName>
</protein>
<reference evidence="1" key="1">
    <citation type="journal article" date="2012" name="PLoS ONE">
        <title>Gene sets for utilization of primary and secondary nutrition supplies in the distal gut of endangered iberian lynx.</title>
        <authorList>
            <person name="Alcaide M."/>
            <person name="Messina E."/>
            <person name="Richter M."/>
            <person name="Bargiela R."/>
            <person name="Peplies J."/>
            <person name="Huws S.A."/>
            <person name="Newbold C.J."/>
            <person name="Golyshin P.N."/>
            <person name="Simon M.A."/>
            <person name="Lopez G."/>
            <person name="Yakimov M.M."/>
            <person name="Ferrer M."/>
        </authorList>
    </citation>
    <scope>NUCLEOTIDE SEQUENCE</scope>
</reference>
<feature type="non-terminal residue" evidence="1">
    <location>
        <position position="1"/>
    </location>
</feature>